<evidence type="ECO:0000259" key="4">
    <source>
        <dbReference type="Pfam" id="PF13579"/>
    </source>
</evidence>
<keyword evidence="2" id="KW-0808">Transferase</keyword>
<organism evidence="5 6">
    <name type="scientific">Arcanobacterium wilhelmae</name>
    <dbReference type="NCBI Taxonomy" id="1803177"/>
    <lineage>
        <taxon>Bacteria</taxon>
        <taxon>Bacillati</taxon>
        <taxon>Actinomycetota</taxon>
        <taxon>Actinomycetes</taxon>
        <taxon>Actinomycetales</taxon>
        <taxon>Actinomycetaceae</taxon>
        <taxon>Arcanobacterium</taxon>
    </lineage>
</organism>
<dbReference type="InterPro" id="IPR028098">
    <property type="entry name" value="Glyco_trans_4-like_N"/>
</dbReference>
<keyword evidence="6" id="KW-1185">Reference proteome</keyword>
<protein>
    <submittedName>
        <fullName evidence="5">Glycosyltransferase involved in cell wall biosynthesis</fullName>
    </submittedName>
</protein>
<evidence type="ECO:0000256" key="1">
    <source>
        <dbReference type="ARBA" id="ARBA00022676"/>
    </source>
</evidence>
<feature type="domain" description="Glycosyl transferase family 1" evidence="3">
    <location>
        <begin position="367"/>
        <end position="524"/>
    </location>
</feature>
<proteinExistence type="predicted"/>
<dbReference type="EMBL" id="JAUSQW010000001">
    <property type="protein sequence ID" value="MDP9801703.1"/>
    <property type="molecule type" value="Genomic_DNA"/>
</dbReference>
<evidence type="ECO:0000256" key="2">
    <source>
        <dbReference type="ARBA" id="ARBA00022679"/>
    </source>
</evidence>
<dbReference type="Pfam" id="PF00534">
    <property type="entry name" value="Glycos_transf_1"/>
    <property type="match status" value="1"/>
</dbReference>
<dbReference type="Pfam" id="PF13579">
    <property type="entry name" value="Glyco_trans_4_4"/>
    <property type="match status" value="1"/>
</dbReference>
<feature type="domain" description="Glycosyltransferase subfamily 4-like N-terminal" evidence="4">
    <location>
        <begin position="163"/>
        <end position="341"/>
    </location>
</feature>
<evidence type="ECO:0000259" key="3">
    <source>
        <dbReference type="Pfam" id="PF00534"/>
    </source>
</evidence>
<dbReference type="PANTHER" id="PTHR12526:SF629">
    <property type="entry name" value="TEICHURONIC ACID BIOSYNTHESIS GLYCOSYLTRANSFERASE TUAH-RELATED"/>
    <property type="match status" value="1"/>
</dbReference>
<comment type="caution">
    <text evidence="5">The sequence shown here is derived from an EMBL/GenBank/DDBJ whole genome shotgun (WGS) entry which is preliminary data.</text>
</comment>
<dbReference type="Gene3D" id="3.40.50.2000">
    <property type="entry name" value="Glycogen Phosphorylase B"/>
    <property type="match status" value="2"/>
</dbReference>
<accession>A0ABT9NDD2</accession>
<name>A0ABT9NDD2_9ACTO</name>
<dbReference type="RefSeq" id="WP_278059980.1">
    <property type="nucleotide sequence ID" value="NZ_CP121247.1"/>
</dbReference>
<dbReference type="SUPFAM" id="SSF53756">
    <property type="entry name" value="UDP-Glycosyltransferase/glycogen phosphorylase"/>
    <property type="match status" value="1"/>
</dbReference>
<gene>
    <name evidence="5" type="ORF">J2S49_001779</name>
</gene>
<sequence length="554" mass="59609">MPVNLRLAASAIKTMATEDPAFLALQTSRRLPRKLRDAVARAADATNIPYLAQVGAFLADHPSTLDTPGPFVRSMRVAKGMDPGATATPLQRARYLRAVGKISEAIAALTPNTKLRQRYESERRLLTQPLALDVPVMPAQTDSSQRLDVLHVLVSSAPYTSSGYTVRTSAIIAGQRDAGMNVAGVTRLGYPTIIGSASAPLFSDVDGVRYWRIQPDSYPLGAYERAQMHADYLASLVAKLRPRALHATTDYTNAEVARAVAEAFGIPWVYEMRGQREKSWVASLPESERDGAAHSELFHLIQEKEAELAKSASAVVVLSKVQLDDLVARGVDAEKITIIPNAYSPADVTPLTPTQARDRLGLTQAFTVGTLTSIVDYEGLDTLVEAIGILRAEGRNVRGVIAGDGVSRAKVTGLRDTLGLEEAITMPGRVSRSDSHTWYQALDLFAVPRRRTLVTETITPIKPVEAMSNGTPVVISDLAPLREMVTDAGAGIAFEPGNAQAMADAIRSLMDSPTAYAAASAAAKSEAARRTWPANTRAYGRLYSQLFTSEGGRS</sequence>
<dbReference type="PANTHER" id="PTHR12526">
    <property type="entry name" value="GLYCOSYLTRANSFERASE"/>
    <property type="match status" value="1"/>
</dbReference>
<dbReference type="InterPro" id="IPR001296">
    <property type="entry name" value="Glyco_trans_1"/>
</dbReference>
<dbReference type="Proteomes" id="UP001235966">
    <property type="component" value="Unassembled WGS sequence"/>
</dbReference>
<evidence type="ECO:0000313" key="5">
    <source>
        <dbReference type="EMBL" id="MDP9801703.1"/>
    </source>
</evidence>
<evidence type="ECO:0000313" key="6">
    <source>
        <dbReference type="Proteomes" id="UP001235966"/>
    </source>
</evidence>
<keyword evidence="1" id="KW-0328">Glycosyltransferase</keyword>
<reference evidence="5 6" key="1">
    <citation type="submission" date="2023-07" db="EMBL/GenBank/DDBJ databases">
        <title>Sequencing the genomes of 1000 actinobacteria strains.</title>
        <authorList>
            <person name="Klenk H.-P."/>
        </authorList>
    </citation>
    <scope>NUCLEOTIDE SEQUENCE [LARGE SCALE GENOMIC DNA]</scope>
    <source>
        <strain evidence="5 6">DSM 102162</strain>
    </source>
</reference>